<dbReference type="Pfam" id="PF13302">
    <property type="entry name" value="Acetyltransf_3"/>
    <property type="match status" value="1"/>
</dbReference>
<name>B6HR86_PENRW</name>
<dbReference type="OMA" id="RDIARCW"/>
<dbReference type="HOGENOM" id="CLU_1156743_0_0_1"/>
<dbReference type="GeneID" id="8310999"/>
<dbReference type="PANTHER" id="PTHR43792">
    <property type="entry name" value="GNAT FAMILY, PUTATIVE (AFU_ORTHOLOGUE AFUA_3G00765)-RELATED-RELATED"/>
    <property type="match status" value="1"/>
</dbReference>
<dbReference type="EMBL" id="AM920437">
    <property type="protein sequence ID" value="CAP99759.1"/>
    <property type="molecule type" value="Genomic_DNA"/>
</dbReference>
<accession>B6HR86</accession>
<evidence type="ECO:0000259" key="1">
    <source>
        <dbReference type="PROSITE" id="PS51186"/>
    </source>
</evidence>
<dbReference type="OrthoDB" id="630895at2759"/>
<gene>
    <name evidence="2" type="ORF">Pc22g24710</name>
    <name evidence="2" type="ORF">PCH_Pc22g24710</name>
</gene>
<dbReference type="InterPro" id="IPR051531">
    <property type="entry name" value="N-acetyltransferase"/>
</dbReference>
<organism evidence="2 3">
    <name type="scientific">Penicillium rubens (strain ATCC 28089 / DSM 1075 / NRRL 1951 / Wisconsin 54-1255)</name>
    <name type="common">Penicillium chrysogenum</name>
    <dbReference type="NCBI Taxonomy" id="500485"/>
    <lineage>
        <taxon>Eukaryota</taxon>
        <taxon>Fungi</taxon>
        <taxon>Dikarya</taxon>
        <taxon>Ascomycota</taxon>
        <taxon>Pezizomycotina</taxon>
        <taxon>Eurotiomycetes</taxon>
        <taxon>Eurotiomycetidae</taxon>
        <taxon>Eurotiales</taxon>
        <taxon>Aspergillaceae</taxon>
        <taxon>Penicillium</taxon>
        <taxon>Penicillium chrysogenum species complex</taxon>
    </lineage>
</organism>
<proteinExistence type="predicted"/>
<evidence type="ECO:0000313" key="3">
    <source>
        <dbReference type="Proteomes" id="UP000000724"/>
    </source>
</evidence>
<dbReference type="PANTHER" id="PTHR43792:SF16">
    <property type="entry name" value="N-ACETYLTRANSFERASE DOMAIN-CONTAINING PROTEIN"/>
    <property type="match status" value="1"/>
</dbReference>
<dbReference type="Proteomes" id="UP000000724">
    <property type="component" value="Contig Pc00c22"/>
</dbReference>
<keyword evidence="3" id="KW-1185">Reference proteome</keyword>
<dbReference type="InterPro" id="IPR016181">
    <property type="entry name" value="Acyl_CoA_acyltransferase"/>
</dbReference>
<protein>
    <submittedName>
        <fullName evidence="2">Pc22g24710 protein</fullName>
    </submittedName>
</protein>
<dbReference type="BioCyc" id="PCHR:PC22G24710-MONOMER"/>
<dbReference type="PROSITE" id="PS51186">
    <property type="entry name" value="GNAT"/>
    <property type="match status" value="1"/>
</dbReference>
<dbReference type="KEGG" id="pcs:N7525_003931"/>
<dbReference type="InterPro" id="IPR000182">
    <property type="entry name" value="GNAT_dom"/>
</dbReference>
<dbReference type="AlphaFoldDB" id="B6HR86"/>
<dbReference type="VEuPathDB" id="FungiDB:PCH_Pc22g24710"/>
<reference evidence="2 3" key="1">
    <citation type="journal article" date="2008" name="Nat. Biotechnol.">
        <title>Genome sequencing and analysis of the filamentous fungus Penicillium chrysogenum.</title>
        <authorList>
            <person name="van den Berg M.A."/>
            <person name="Albang R."/>
            <person name="Albermann K."/>
            <person name="Badger J.H."/>
            <person name="Daran J.-M."/>
            <person name="Driessen A.J.M."/>
            <person name="Garcia-Estrada C."/>
            <person name="Fedorova N.D."/>
            <person name="Harris D.M."/>
            <person name="Heijne W.H.M."/>
            <person name="Joardar V.S."/>
            <person name="Kiel J.A.K.W."/>
            <person name="Kovalchuk A."/>
            <person name="Martin J.F."/>
            <person name="Nierman W.C."/>
            <person name="Nijland J.G."/>
            <person name="Pronk J.T."/>
            <person name="Roubos J.A."/>
            <person name="van der Klei I.J."/>
            <person name="van Peij N.N.M.E."/>
            <person name="Veenhuis M."/>
            <person name="von Doehren H."/>
            <person name="Wagner C."/>
            <person name="Wortman J.R."/>
            <person name="Bovenberg R.A.L."/>
        </authorList>
    </citation>
    <scope>NUCLEOTIDE SEQUENCE [LARGE SCALE GENOMIC DNA]</scope>
    <source>
        <strain evidence="3">ATCC 28089 / DSM 1075 / NRRL 1951 / Wisconsin 54-1255</strain>
    </source>
</reference>
<feature type="domain" description="N-acetyltransferase" evidence="1">
    <location>
        <begin position="106"/>
        <end position="240"/>
    </location>
</feature>
<dbReference type="GO" id="GO:0016747">
    <property type="term" value="F:acyltransferase activity, transferring groups other than amino-acyl groups"/>
    <property type="evidence" value="ECO:0007669"/>
    <property type="project" value="InterPro"/>
</dbReference>
<dbReference type="eggNOG" id="ENOG502SNG3">
    <property type="taxonomic scope" value="Eukaryota"/>
</dbReference>
<dbReference type="Gene3D" id="3.40.630.30">
    <property type="match status" value="1"/>
</dbReference>
<sequence>MGSGNGDSVDQFAILTPRLIIVPTPTAISFNSYRALYSDLHANVEFCQMGFGHHFPARIWSDKETHDVIQTRDIERCWQRRGLGDFAVGLRGPSTFGPDNHSTQNDDFTTLKGDDYLRVADLNNIDLATSEWVGYAGLRDATTTSMPLRVPGDPALPSWVEMIELRYGVSPKFWAQGIAQEASKAIMQWSVDERGIKRFIAETERENSRSAKLLQKLGFTPSGTDYWKEPISRSVQLPLHSCNPGLPLLAHPSSVGFCPKDVECTPKDSQPYDQHGGC</sequence>
<evidence type="ECO:0000313" key="2">
    <source>
        <dbReference type="EMBL" id="CAP99759.1"/>
    </source>
</evidence>
<dbReference type="SUPFAM" id="SSF55729">
    <property type="entry name" value="Acyl-CoA N-acyltransferases (Nat)"/>
    <property type="match status" value="1"/>
</dbReference>